<protein>
    <submittedName>
        <fullName evidence="2">Uncharacterized protein</fullName>
    </submittedName>
</protein>
<dbReference type="InParanoid" id="A0A1Y1YZ03"/>
<sequence>MDGTALLVRYTLGIPFVRFHGGNNASNVGPSLTPLVPDIPDYSISQRSAEVWHAGVHQRLVSSEITQYGIMSVLQISGTAIRGDPSNELKCGLSLTLLGIIGVVVVGFAIPFSPLKLLG</sequence>
<comment type="caution">
    <text evidence="2">The sequence shown here is derived from an EMBL/GenBank/DDBJ whole genome shotgun (WGS) entry which is preliminary data.</text>
</comment>
<accession>A0A1Y1YZ03</accession>
<gene>
    <name evidence="2" type="ORF">K493DRAFT_297528</name>
</gene>
<keyword evidence="3" id="KW-1185">Reference proteome</keyword>
<reference evidence="2 3" key="1">
    <citation type="submission" date="2016-07" db="EMBL/GenBank/DDBJ databases">
        <title>Pervasive Adenine N6-methylation of Active Genes in Fungi.</title>
        <authorList>
            <consortium name="DOE Joint Genome Institute"/>
            <person name="Mondo S.J."/>
            <person name="Dannebaum R.O."/>
            <person name="Kuo R.C."/>
            <person name="Labutti K."/>
            <person name="Haridas S."/>
            <person name="Kuo A."/>
            <person name="Salamov A."/>
            <person name="Ahrendt S.R."/>
            <person name="Lipzen A."/>
            <person name="Sullivan W."/>
            <person name="Andreopoulos W.B."/>
            <person name="Clum A."/>
            <person name="Lindquist E."/>
            <person name="Daum C."/>
            <person name="Ramamoorthy G.K."/>
            <person name="Gryganskyi A."/>
            <person name="Culley D."/>
            <person name="Magnuson J.K."/>
            <person name="James T.Y."/>
            <person name="O'Malley M.A."/>
            <person name="Stajich J.E."/>
            <person name="Spatafora J.W."/>
            <person name="Visel A."/>
            <person name="Grigoriev I.V."/>
        </authorList>
    </citation>
    <scope>NUCLEOTIDE SEQUENCE [LARGE SCALE GENOMIC DNA]</scope>
    <source>
        <strain evidence="2 3">CBS 931.73</strain>
    </source>
</reference>
<organism evidence="2 3">
    <name type="scientific">Basidiobolus meristosporus CBS 931.73</name>
    <dbReference type="NCBI Taxonomy" id="1314790"/>
    <lineage>
        <taxon>Eukaryota</taxon>
        <taxon>Fungi</taxon>
        <taxon>Fungi incertae sedis</taxon>
        <taxon>Zoopagomycota</taxon>
        <taxon>Entomophthoromycotina</taxon>
        <taxon>Basidiobolomycetes</taxon>
        <taxon>Basidiobolales</taxon>
        <taxon>Basidiobolaceae</taxon>
        <taxon>Basidiobolus</taxon>
    </lineage>
</organism>
<name>A0A1Y1YZ03_9FUNG</name>
<evidence type="ECO:0000313" key="3">
    <source>
        <dbReference type="Proteomes" id="UP000193498"/>
    </source>
</evidence>
<evidence type="ECO:0000313" key="2">
    <source>
        <dbReference type="EMBL" id="ORY03273.1"/>
    </source>
</evidence>
<keyword evidence="1" id="KW-0812">Transmembrane</keyword>
<keyword evidence="1" id="KW-1133">Transmembrane helix</keyword>
<keyword evidence="1" id="KW-0472">Membrane</keyword>
<dbReference type="AlphaFoldDB" id="A0A1Y1YZ03"/>
<proteinExistence type="predicted"/>
<evidence type="ECO:0000256" key="1">
    <source>
        <dbReference type="SAM" id="Phobius"/>
    </source>
</evidence>
<dbReference type="EMBL" id="MCFE01000048">
    <property type="protein sequence ID" value="ORY03273.1"/>
    <property type="molecule type" value="Genomic_DNA"/>
</dbReference>
<dbReference type="Proteomes" id="UP000193498">
    <property type="component" value="Unassembled WGS sequence"/>
</dbReference>
<feature type="transmembrane region" description="Helical" evidence="1">
    <location>
        <begin position="91"/>
        <end position="112"/>
    </location>
</feature>